<evidence type="ECO:0000256" key="3">
    <source>
        <dbReference type="ARBA" id="ARBA00022737"/>
    </source>
</evidence>
<reference evidence="5" key="1">
    <citation type="submission" date="2021-01" db="EMBL/GenBank/DDBJ databases">
        <authorList>
            <person name="Corre E."/>
            <person name="Pelletier E."/>
            <person name="Niang G."/>
            <person name="Scheremetjew M."/>
            <person name="Finn R."/>
            <person name="Kale V."/>
            <person name="Holt S."/>
            <person name="Cochrane G."/>
            <person name="Meng A."/>
            <person name="Brown T."/>
            <person name="Cohen L."/>
        </authorList>
    </citation>
    <scope>NUCLEOTIDE SEQUENCE</scope>
    <source>
        <strain evidence="5">UTEX LB 985</strain>
    </source>
</reference>
<accession>A0A7S2E412</accession>
<keyword evidence="1" id="KW-0343">GTPase activation</keyword>
<dbReference type="PANTHER" id="PTHR24113:SF12">
    <property type="entry name" value="RAN GTPASE-ACTIVATING PROTEIN 1"/>
    <property type="match status" value="1"/>
</dbReference>
<evidence type="ECO:0000313" key="5">
    <source>
        <dbReference type="EMBL" id="CAD9470778.1"/>
    </source>
</evidence>
<dbReference type="GO" id="GO:0006913">
    <property type="term" value="P:nucleocytoplasmic transport"/>
    <property type="evidence" value="ECO:0007669"/>
    <property type="project" value="TreeGrafter"/>
</dbReference>
<name>A0A7S2E412_9EUKA</name>
<sequence>MAHHLTMLSAFVLLWLGPAACQMRCKLGQVKRSDGEFSLGNCDEVLLFGEKIGDSGAAALARSLASNTRTRVLDLWSNDIGAQGAIAIARALETNTKLDKLYLNENNIGHAGVEALAKALASRSTVLTTLWLSRNKLGDAGAQALAASLSGGKARRLQVLDLWDNGISSVGGAALATALRTNNVLLTLEIRGNALGDAGAKAFAELMPVNRVLSTLDLSSNGVSPAGAATLLAGLKVAIARPYLLLFVEHVPHMQATSWEQQGHANAP</sequence>
<organism evidence="5">
    <name type="scientific">Haptolina brevifila</name>
    <dbReference type="NCBI Taxonomy" id="156173"/>
    <lineage>
        <taxon>Eukaryota</taxon>
        <taxon>Haptista</taxon>
        <taxon>Haptophyta</taxon>
        <taxon>Prymnesiophyceae</taxon>
        <taxon>Prymnesiales</taxon>
        <taxon>Prymnesiaceae</taxon>
        <taxon>Haptolina</taxon>
    </lineage>
</organism>
<evidence type="ECO:0000256" key="4">
    <source>
        <dbReference type="SAM" id="SignalP"/>
    </source>
</evidence>
<dbReference type="AlphaFoldDB" id="A0A7S2E412"/>
<feature type="chain" id="PRO_5031309293" evidence="4">
    <location>
        <begin position="22"/>
        <end position="268"/>
    </location>
</feature>
<gene>
    <name evidence="5" type="ORF">CBRE1094_LOCUS22516</name>
</gene>
<protein>
    <submittedName>
        <fullName evidence="5">Uncharacterized protein</fullName>
    </submittedName>
</protein>
<dbReference type="GO" id="GO:0005096">
    <property type="term" value="F:GTPase activator activity"/>
    <property type="evidence" value="ECO:0007669"/>
    <property type="project" value="UniProtKB-KW"/>
</dbReference>
<dbReference type="GO" id="GO:0031267">
    <property type="term" value="F:small GTPase binding"/>
    <property type="evidence" value="ECO:0007669"/>
    <property type="project" value="TreeGrafter"/>
</dbReference>
<evidence type="ECO:0000256" key="2">
    <source>
        <dbReference type="ARBA" id="ARBA00022614"/>
    </source>
</evidence>
<dbReference type="InterPro" id="IPR001611">
    <property type="entry name" value="Leu-rich_rpt"/>
</dbReference>
<dbReference type="Pfam" id="PF13516">
    <property type="entry name" value="LRR_6"/>
    <property type="match status" value="6"/>
</dbReference>
<dbReference type="InterPro" id="IPR032675">
    <property type="entry name" value="LRR_dom_sf"/>
</dbReference>
<dbReference type="PANTHER" id="PTHR24113">
    <property type="entry name" value="RAN GTPASE-ACTIVATING PROTEIN 1"/>
    <property type="match status" value="1"/>
</dbReference>
<dbReference type="InterPro" id="IPR027038">
    <property type="entry name" value="RanGap"/>
</dbReference>
<dbReference type="EMBL" id="HBGU01041364">
    <property type="protein sequence ID" value="CAD9470778.1"/>
    <property type="molecule type" value="Transcribed_RNA"/>
</dbReference>
<dbReference type="SMART" id="SM00368">
    <property type="entry name" value="LRR_RI"/>
    <property type="match status" value="6"/>
</dbReference>
<proteinExistence type="predicted"/>
<keyword evidence="3" id="KW-0677">Repeat</keyword>
<feature type="signal peptide" evidence="4">
    <location>
        <begin position="1"/>
        <end position="21"/>
    </location>
</feature>
<dbReference type="GO" id="GO:0048471">
    <property type="term" value="C:perinuclear region of cytoplasm"/>
    <property type="evidence" value="ECO:0007669"/>
    <property type="project" value="TreeGrafter"/>
</dbReference>
<dbReference type="GO" id="GO:0005634">
    <property type="term" value="C:nucleus"/>
    <property type="evidence" value="ECO:0007669"/>
    <property type="project" value="TreeGrafter"/>
</dbReference>
<dbReference type="Gene3D" id="3.80.10.10">
    <property type="entry name" value="Ribonuclease Inhibitor"/>
    <property type="match status" value="2"/>
</dbReference>
<keyword evidence="4" id="KW-0732">Signal</keyword>
<keyword evidence="2" id="KW-0433">Leucine-rich repeat</keyword>
<evidence type="ECO:0000256" key="1">
    <source>
        <dbReference type="ARBA" id="ARBA00022468"/>
    </source>
</evidence>
<dbReference type="GO" id="GO:0005829">
    <property type="term" value="C:cytosol"/>
    <property type="evidence" value="ECO:0007669"/>
    <property type="project" value="TreeGrafter"/>
</dbReference>
<dbReference type="SUPFAM" id="SSF52047">
    <property type="entry name" value="RNI-like"/>
    <property type="match status" value="1"/>
</dbReference>